<feature type="compositionally biased region" description="Low complexity" evidence="1">
    <location>
        <begin position="29"/>
        <end position="39"/>
    </location>
</feature>
<dbReference type="GeneID" id="9938127"/>
<organism evidence="2 3">
    <name type="scientific">Loa loa</name>
    <name type="common">Eye worm</name>
    <name type="synonym">Filaria loa</name>
    <dbReference type="NCBI Taxonomy" id="7209"/>
    <lineage>
        <taxon>Eukaryota</taxon>
        <taxon>Metazoa</taxon>
        <taxon>Ecdysozoa</taxon>
        <taxon>Nematoda</taxon>
        <taxon>Chromadorea</taxon>
        <taxon>Rhabditida</taxon>
        <taxon>Spirurina</taxon>
        <taxon>Spiruromorpha</taxon>
        <taxon>Filarioidea</taxon>
        <taxon>Onchocercidae</taxon>
        <taxon>Loa</taxon>
    </lineage>
</organism>
<proteinExistence type="predicted"/>
<feature type="region of interest" description="Disordered" evidence="1">
    <location>
        <begin position="1"/>
        <end position="39"/>
    </location>
</feature>
<reference evidence="2" key="1">
    <citation type="submission" date="2012-04" db="EMBL/GenBank/DDBJ databases">
        <title>The Genome Sequence of Loa loa.</title>
        <authorList>
            <consortium name="The Broad Institute Genome Sequencing Platform"/>
            <consortium name="Broad Institute Genome Sequencing Center for Infectious Disease"/>
            <person name="Nutman T.B."/>
            <person name="Fink D.L."/>
            <person name="Russ C."/>
            <person name="Young S."/>
            <person name="Zeng Q."/>
            <person name="Gargeya S."/>
            <person name="Alvarado L."/>
            <person name="Berlin A."/>
            <person name="Chapman S.B."/>
            <person name="Chen Z."/>
            <person name="Freedman E."/>
            <person name="Gellesch M."/>
            <person name="Goldberg J."/>
            <person name="Griggs A."/>
            <person name="Gujja S."/>
            <person name="Heilman E.R."/>
            <person name="Heiman D."/>
            <person name="Howarth C."/>
            <person name="Mehta T."/>
            <person name="Neiman D."/>
            <person name="Pearson M."/>
            <person name="Roberts A."/>
            <person name="Saif S."/>
            <person name="Shea T."/>
            <person name="Shenoy N."/>
            <person name="Sisk P."/>
            <person name="Stolte C."/>
            <person name="Sykes S."/>
            <person name="White J."/>
            <person name="Yandava C."/>
            <person name="Haas B."/>
            <person name="Henn M.R."/>
            <person name="Nusbaum C."/>
            <person name="Birren B."/>
        </authorList>
    </citation>
    <scope>NUCLEOTIDE SEQUENCE [LARGE SCALE GENOMIC DNA]</scope>
</reference>
<dbReference type="RefSeq" id="XP_003136343.2">
    <property type="nucleotide sequence ID" value="XM_003136295.2"/>
</dbReference>
<dbReference type="CTD" id="9938127"/>
<dbReference type="WBParaSite" id="EN70_6992">
    <property type="protein sequence ID" value="EN70_6992"/>
    <property type="gene ID" value="EN70_6992"/>
</dbReference>
<dbReference type="KEGG" id="loa:LOAG_00755"/>
<evidence type="ECO:0000313" key="3">
    <source>
        <dbReference type="WBParaSite" id="EN70_6992"/>
    </source>
</evidence>
<dbReference type="AlphaFoldDB" id="A0A1I7VWB3"/>
<keyword evidence="2" id="KW-1185">Reference proteome</keyword>
<name>A0A1I7VWB3_LOALO</name>
<protein>
    <submittedName>
        <fullName evidence="3">Uncharacterized protein</fullName>
    </submittedName>
</protein>
<evidence type="ECO:0000313" key="2">
    <source>
        <dbReference type="Proteomes" id="UP000095285"/>
    </source>
</evidence>
<reference evidence="3" key="2">
    <citation type="submission" date="2016-11" db="UniProtKB">
        <authorList>
            <consortium name="WormBaseParasite"/>
        </authorList>
    </citation>
    <scope>IDENTIFICATION</scope>
</reference>
<dbReference type="Proteomes" id="UP000095285">
    <property type="component" value="Unassembled WGS sequence"/>
</dbReference>
<sequence>MAANGVHKSDDCLEEKGEEEEERGREVRSSSSSSSELGNTYSLSLNNKILCHIFGTVAGSHSLFTETISYIELKLEREWYCKATDEKERPNAEVIQKVLRHELLVEDNKLAMVPSEIDK</sequence>
<accession>A0A1I7VWB3</accession>
<evidence type="ECO:0000256" key="1">
    <source>
        <dbReference type="SAM" id="MobiDB-lite"/>
    </source>
</evidence>